<dbReference type="PANTHER" id="PTHR12473">
    <property type="entry name" value="UBIQUITIN CARBOXYL-TERMINAL HYDROLASE MINDY-4-RELATED"/>
    <property type="match status" value="1"/>
</dbReference>
<keyword evidence="4 8" id="KW-0645">Protease</keyword>
<keyword evidence="5 8" id="KW-0833">Ubl conjugation pathway</keyword>
<gene>
    <name evidence="10" type="ORF">TRIADDRAFT_55019</name>
</gene>
<dbReference type="GO" id="GO:0006508">
    <property type="term" value="P:proteolysis"/>
    <property type="evidence" value="ECO:0007669"/>
    <property type="project" value="UniProtKB-KW"/>
</dbReference>
<dbReference type="Gene3D" id="1.10.238.10">
    <property type="entry name" value="EF-hand"/>
    <property type="match status" value="1"/>
</dbReference>
<dbReference type="AlphaFoldDB" id="B3RQK2"/>
<dbReference type="OMA" id="VLQTKWP"/>
<dbReference type="EC" id="3.4.19.12" evidence="8"/>
<keyword evidence="7 8" id="KW-0788">Thiol protease</keyword>
<dbReference type="GO" id="GO:0005509">
    <property type="term" value="F:calcium ion binding"/>
    <property type="evidence" value="ECO:0007669"/>
    <property type="project" value="InterPro"/>
</dbReference>
<evidence type="ECO:0000256" key="6">
    <source>
        <dbReference type="ARBA" id="ARBA00022801"/>
    </source>
</evidence>
<feature type="domain" description="EF-hand" evidence="9">
    <location>
        <begin position="299"/>
        <end position="334"/>
    </location>
</feature>
<evidence type="ECO:0000259" key="9">
    <source>
        <dbReference type="PROSITE" id="PS50222"/>
    </source>
</evidence>
<reference evidence="10 11" key="1">
    <citation type="journal article" date="2008" name="Nature">
        <title>The Trichoplax genome and the nature of placozoans.</title>
        <authorList>
            <person name="Srivastava M."/>
            <person name="Begovic E."/>
            <person name="Chapman J."/>
            <person name="Putnam N.H."/>
            <person name="Hellsten U."/>
            <person name="Kawashima T."/>
            <person name="Kuo A."/>
            <person name="Mitros T."/>
            <person name="Salamov A."/>
            <person name="Carpenter M.L."/>
            <person name="Signorovitch A.Y."/>
            <person name="Moreno M.A."/>
            <person name="Kamm K."/>
            <person name="Grimwood J."/>
            <person name="Schmutz J."/>
            <person name="Shapiro H."/>
            <person name="Grigoriev I.V."/>
            <person name="Buss L.W."/>
            <person name="Schierwater B."/>
            <person name="Dellaporta S.L."/>
            <person name="Rokhsar D.S."/>
        </authorList>
    </citation>
    <scope>NUCLEOTIDE SEQUENCE [LARGE SCALE GENOMIC DNA]</scope>
    <source>
        <strain evidence="10 11">Grell-BS-1999</strain>
    </source>
</reference>
<keyword evidence="11" id="KW-1185">Reference proteome</keyword>
<dbReference type="OrthoDB" id="9981542at2759"/>
<dbReference type="InterPro" id="IPR002048">
    <property type="entry name" value="EF_hand_dom"/>
</dbReference>
<dbReference type="GO" id="GO:0071108">
    <property type="term" value="P:protein K48-linked deubiquitination"/>
    <property type="evidence" value="ECO:0007669"/>
    <property type="project" value="InterPro"/>
</dbReference>
<dbReference type="InParanoid" id="B3RQK2"/>
<dbReference type="EMBL" id="DS985243">
    <property type="protein sequence ID" value="EDV27260.1"/>
    <property type="molecule type" value="Genomic_DNA"/>
</dbReference>
<dbReference type="GO" id="GO:1990380">
    <property type="term" value="F:K48-linked deubiquitinase activity"/>
    <property type="evidence" value="ECO:0000318"/>
    <property type="project" value="GO_Central"/>
</dbReference>
<evidence type="ECO:0000313" key="10">
    <source>
        <dbReference type="EMBL" id="EDV27260.1"/>
    </source>
</evidence>
<dbReference type="Proteomes" id="UP000009022">
    <property type="component" value="Unassembled WGS sequence"/>
</dbReference>
<comment type="function">
    <text evidence="2 8">Hydrolase that can remove 'Lys-48'-linked conjugated ubiquitin from proteins.</text>
</comment>
<proteinExistence type="inferred from homology"/>
<dbReference type="PhylomeDB" id="B3RQK2"/>
<dbReference type="InterPro" id="IPR039785">
    <property type="entry name" value="MINY3/4"/>
</dbReference>
<dbReference type="CTD" id="6752469"/>
<evidence type="ECO:0000313" key="11">
    <source>
        <dbReference type="Proteomes" id="UP000009022"/>
    </source>
</evidence>
<evidence type="ECO:0000256" key="1">
    <source>
        <dbReference type="ARBA" id="ARBA00000707"/>
    </source>
</evidence>
<evidence type="ECO:0000256" key="3">
    <source>
        <dbReference type="ARBA" id="ARBA00011074"/>
    </source>
</evidence>
<evidence type="ECO:0000256" key="5">
    <source>
        <dbReference type="ARBA" id="ARBA00022786"/>
    </source>
</evidence>
<dbReference type="FunCoup" id="B3RQK2">
    <property type="interactions" value="2060"/>
</dbReference>
<keyword evidence="6 8" id="KW-0378">Hydrolase</keyword>
<dbReference type="HOGENOM" id="CLU_033478_0_0_1"/>
<dbReference type="GO" id="GO:0004843">
    <property type="term" value="F:cysteine-type deubiquitinase activity"/>
    <property type="evidence" value="ECO:0007669"/>
    <property type="project" value="UniProtKB-UniRule"/>
</dbReference>
<evidence type="ECO:0000256" key="2">
    <source>
        <dbReference type="ARBA" id="ARBA00002107"/>
    </source>
</evidence>
<organism evidence="10 11">
    <name type="scientific">Trichoplax adhaerens</name>
    <name type="common">Trichoplax reptans</name>
    <dbReference type="NCBI Taxonomy" id="10228"/>
    <lineage>
        <taxon>Eukaryota</taxon>
        <taxon>Metazoa</taxon>
        <taxon>Placozoa</taxon>
        <taxon>Uniplacotomia</taxon>
        <taxon>Trichoplacea</taxon>
        <taxon>Trichoplacidae</taxon>
        <taxon>Trichoplax</taxon>
    </lineage>
</organism>
<dbReference type="Pfam" id="PF13898">
    <property type="entry name" value="MINDY-3_4_CD"/>
    <property type="match status" value="1"/>
</dbReference>
<comment type="similarity">
    <text evidence="3 8">Belongs to the MINDY deubiquitinase family. FAM188 subfamily.</text>
</comment>
<evidence type="ECO:0000256" key="4">
    <source>
        <dbReference type="ARBA" id="ARBA00022670"/>
    </source>
</evidence>
<dbReference type="KEGG" id="tad:TRIADDRAFT_55019"/>
<dbReference type="RefSeq" id="XP_002111256.1">
    <property type="nucleotide sequence ID" value="XM_002111220.1"/>
</dbReference>
<evidence type="ECO:0000256" key="7">
    <source>
        <dbReference type="ARBA" id="ARBA00022807"/>
    </source>
</evidence>
<name>B3RQK2_TRIAD</name>
<dbReference type="InterPro" id="IPR011992">
    <property type="entry name" value="EF-hand-dom_pair"/>
</dbReference>
<evidence type="ECO:0000256" key="8">
    <source>
        <dbReference type="RuleBase" id="RU367088"/>
    </source>
</evidence>
<dbReference type="eggNOG" id="KOG2871">
    <property type="taxonomic scope" value="Eukaryota"/>
</dbReference>
<comment type="catalytic activity">
    <reaction evidence="1 8">
        <text>Thiol-dependent hydrolysis of ester, thioester, amide, peptide and isopeptide bonds formed by the C-terminal Gly of ubiquitin (a 76-residue protein attached to proteins as an intracellular targeting signal).</text>
        <dbReference type="EC" id="3.4.19.12"/>
    </reaction>
</comment>
<accession>B3RQK2</accession>
<dbReference type="SMART" id="SM01174">
    <property type="entry name" value="DUF4205"/>
    <property type="match status" value="1"/>
</dbReference>
<dbReference type="PROSITE" id="PS50222">
    <property type="entry name" value="EF_HAND_2"/>
    <property type="match status" value="1"/>
</dbReference>
<dbReference type="PANTHER" id="PTHR12473:SF17">
    <property type="entry name" value="UBIQUITIN CARBOXYL-TERMINAL HYDROLASE MINDY-3"/>
    <property type="match status" value="1"/>
</dbReference>
<dbReference type="SUPFAM" id="SSF47473">
    <property type="entry name" value="EF-hand"/>
    <property type="match status" value="1"/>
</dbReference>
<protein>
    <recommendedName>
        <fullName evidence="8">Ubiquitin carboxyl-terminal hydrolase MINDY</fullName>
        <ecNumber evidence="8">3.4.19.12</ecNumber>
    </recommendedName>
</protein>
<sequence>MANQPENGLSLSSIHNSFPIEVLPAVIEIVWGKQIQPSIFRRWCQGFTFSQHEPSALIQHHGGPCAIITAVQANILLELLFREKTSGDISWNHLNDEEVNQLLAGAIFHIIKSLQVDRYIIVALPKNSTDNESNTNQEIINVEDFHLKLRQWIFNDTESLKTWIRNELQIFQGQFGVLSLLYSVILSKGLESIQNDREETAEPLIDPTFGYGSQSLINLMITGSAVANIWDNTRNIDGLVLFGIQKQPQIGFLSLMEHLRYCEVGSFLKNPANPIWILSSAEHLTVLFSTDRSLACTEDPRSEAIRTFLKYDETENGFIPNEKLGNVMEELGLETDIEYVSYMAKCLDQDSLGIILLKNFLNEFFPSVESDSEFTKSFTLYHYNGLQKSNRDGKVTYNECIATTSGDDCNLPNSNEEQFVQCLKTKWRNLLKLDPSNGYPSLN</sequence>
<dbReference type="GeneID" id="6752469"/>
<dbReference type="InterPro" id="IPR025257">
    <property type="entry name" value="MINDY-3/4_CD"/>
</dbReference>